<evidence type="ECO:0000313" key="3">
    <source>
        <dbReference type="Proteomes" id="UP001626550"/>
    </source>
</evidence>
<proteinExistence type="predicted"/>
<sequence>MLDCSGLLKSLELLVSVFCTFLLILATTLPGKEAVAEVDSNLISSLGKNLLSNVIYGCLLTALCCSIFIIVLHILSSKLLGLRNLPNCIQPMQRLESIFSMLIVTSGLAALLIHESVRANWNICACITAIVLHAYIS</sequence>
<keyword evidence="1" id="KW-0812">Transmembrane</keyword>
<dbReference type="Proteomes" id="UP001626550">
    <property type="component" value="Unassembled WGS sequence"/>
</dbReference>
<comment type="caution">
    <text evidence="2">The sequence shown here is derived from an EMBL/GenBank/DDBJ whole genome shotgun (WGS) entry which is preliminary data.</text>
</comment>
<reference evidence="2 3" key="1">
    <citation type="submission" date="2024-11" db="EMBL/GenBank/DDBJ databases">
        <title>Adaptive evolution of stress response genes in parasites aligns with host niche diversity.</title>
        <authorList>
            <person name="Hahn C."/>
            <person name="Resl P."/>
        </authorList>
    </citation>
    <scope>NUCLEOTIDE SEQUENCE [LARGE SCALE GENOMIC DNA]</scope>
    <source>
        <strain evidence="2">EGGRZ-B1_66</strain>
        <tissue evidence="2">Body</tissue>
    </source>
</reference>
<dbReference type="AlphaFoldDB" id="A0ABD2Q271"/>
<keyword evidence="1" id="KW-1133">Transmembrane helix</keyword>
<keyword evidence="1" id="KW-0472">Membrane</keyword>
<keyword evidence="3" id="KW-1185">Reference proteome</keyword>
<evidence type="ECO:0000256" key="1">
    <source>
        <dbReference type="SAM" id="Phobius"/>
    </source>
</evidence>
<evidence type="ECO:0000313" key="2">
    <source>
        <dbReference type="EMBL" id="KAL3313659.1"/>
    </source>
</evidence>
<organism evidence="2 3">
    <name type="scientific">Cichlidogyrus casuarinus</name>
    <dbReference type="NCBI Taxonomy" id="1844966"/>
    <lineage>
        <taxon>Eukaryota</taxon>
        <taxon>Metazoa</taxon>
        <taxon>Spiralia</taxon>
        <taxon>Lophotrochozoa</taxon>
        <taxon>Platyhelminthes</taxon>
        <taxon>Monogenea</taxon>
        <taxon>Monopisthocotylea</taxon>
        <taxon>Dactylogyridea</taxon>
        <taxon>Ancyrocephalidae</taxon>
        <taxon>Cichlidogyrus</taxon>
    </lineage>
</organism>
<feature type="transmembrane region" description="Helical" evidence="1">
    <location>
        <begin position="54"/>
        <end position="75"/>
    </location>
</feature>
<gene>
    <name evidence="2" type="ORF">Ciccas_007736</name>
</gene>
<name>A0ABD2Q271_9PLAT</name>
<accession>A0ABD2Q271</accession>
<feature type="transmembrane region" description="Helical" evidence="1">
    <location>
        <begin position="119"/>
        <end position="136"/>
    </location>
</feature>
<protein>
    <submittedName>
        <fullName evidence="2">Uncharacterized protein</fullName>
    </submittedName>
</protein>
<feature type="transmembrane region" description="Helical" evidence="1">
    <location>
        <begin position="95"/>
        <end position="113"/>
    </location>
</feature>
<dbReference type="EMBL" id="JBJKFK010001233">
    <property type="protein sequence ID" value="KAL3313659.1"/>
    <property type="molecule type" value="Genomic_DNA"/>
</dbReference>